<dbReference type="PANTHER" id="PTHR30544:SF5">
    <property type="entry name" value="RADICAL SAM CORE DOMAIN-CONTAINING PROTEIN"/>
    <property type="match status" value="1"/>
</dbReference>
<dbReference type="PIRSF" id="PIRSF006004">
    <property type="entry name" value="CHP00048"/>
    <property type="match status" value="1"/>
</dbReference>
<keyword evidence="17" id="KW-1185">Reference proteome</keyword>
<dbReference type="PANTHER" id="PTHR30544">
    <property type="entry name" value="23S RRNA METHYLTRANSFERASE"/>
    <property type="match status" value="1"/>
</dbReference>
<proteinExistence type="inferred from homology"/>
<dbReference type="GO" id="GO:0005737">
    <property type="term" value="C:cytoplasm"/>
    <property type="evidence" value="ECO:0007669"/>
    <property type="project" value="UniProtKB-SubCell"/>
</dbReference>
<dbReference type="Pfam" id="PF04055">
    <property type="entry name" value="Radical_SAM"/>
    <property type="match status" value="1"/>
</dbReference>
<comment type="similarity">
    <text evidence="2 14">Belongs to the radical SAM superfamily. RlmN family.</text>
</comment>
<comment type="cofactor">
    <cofactor evidence="14">
        <name>[4Fe-4S] cluster</name>
        <dbReference type="ChEBI" id="CHEBI:49883"/>
    </cofactor>
    <text evidence="14">Binds 1 [4Fe-4S] cluster. The cluster is coordinated with 3 cysteines and an exchangeable S-adenosyl-L-methionine.</text>
</comment>
<dbReference type="Gene3D" id="3.20.20.70">
    <property type="entry name" value="Aldolase class I"/>
    <property type="match status" value="1"/>
</dbReference>
<dbReference type="InterPro" id="IPR040072">
    <property type="entry name" value="Methyltransferase_A"/>
</dbReference>
<evidence type="ECO:0000313" key="16">
    <source>
        <dbReference type="EMBL" id="MBF2735742.1"/>
    </source>
</evidence>
<comment type="miscellaneous">
    <text evidence="14">Reaction proceeds by a ping-pong mechanism involving intermediate methylation of a conserved cysteine residue.</text>
</comment>
<dbReference type="InterPro" id="IPR007197">
    <property type="entry name" value="rSAM"/>
</dbReference>
<accession>A0A930XX48</accession>
<organism evidence="16 17">
    <name type="scientific">Candidatus Amphirhobacter heronislandensis</name>
    <dbReference type="NCBI Taxonomy" id="1732024"/>
    <lineage>
        <taxon>Bacteria</taxon>
        <taxon>Pseudomonadati</taxon>
        <taxon>Pseudomonadota</taxon>
        <taxon>Gammaproteobacteria</taxon>
        <taxon>Candidatus Tethybacterales</taxon>
        <taxon>Candidatus Tethybacteraceae</taxon>
        <taxon>Candidatus Amphirhobacter</taxon>
    </lineage>
</organism>
<dbReference type="AlphaFoldDB" id="A0A930XX48"/>
<keyword evidence="5 14" id="KW-0698">rRNA processing</keyword>
<dbReference type="InterPro" id="IPR058240">
    <property type="entry name" value="rSAM_sf"/>
</dbReference>
<evidence type="ECO:0000256" key="2">
    <source>
        <dbReference type="ARBA" id="ARBA00007544"/>
    </source>
</evidence>
<comment type="caution">
    <text evidence="16">The sequence shown here is derived from an EMBL/GenBank/DDBJ whole genome shotgun (WGS) entry which is preliminary data.</text>
</comment>
<dbReference type="EMBL" id="JADHEI010000050">
    <property type="protein sequence ID" value="MBF2735742.1"/>
    <property type="molecule type" value="Genomic_DNA"/>
</dbReference>
<keyword evidence="7 14" id="KW-0808">Transferase</keyword>
<dbReference type="SUPFAM" id="SSF102114">
    <property type="entry name" value="Radical SAM enzymes"/>
    <property type="match status" value="1"/>
</dbReference>
<protein>
    <recommendedName>
        <fullName evidence="14">Dual-specificity RNA methyltransferase RlmN</fullName>
        <ecNumber evidence="14">2.1.1.192</ecNumber>
    </recommendedName>
    <alternativeName>
        <fullName evidence="14">23S rRNA (adenine(2503)-C(2))-methyltransferase</fullName>
    </alternativeName>
    <alternativeName>
        <fullName evidence="14">23S rRNA m2A2503 methyltransferase</fullName>
    </alternativeName>
    <alternativeName>
        <fullName evidence="14">Ribosomal RNA large subunit methyltransferase N</fullName>
    </alternativeName>
    <alternativeName>
        <fullName evidence="14">tRNA (adenine(37)-C(2))-methyltransferase</fullName>
    </alternativeName>
    <alternativeName>
        <fullName evidence="14">tRNA m2A37 methyltransferase</fullName>
    </alternativeName>
</protein>
<gene>
    <name evidence="14 16" type="primary">rlmN</name>
    <name evidence="16" type="ORF">ISN26_06700</name>
</gene>
<evidence type="ECO:0000256" key="4">
    <source>
        <dbReference type="ARBA" id="ARBA00022490"/>
    </source>
</evidence>
<keyword evidence="12 14" id="KW-0411">Iron-sulfur</keyword>
<evidence type="ECO:0000256" key="13">
    <source>
        <dbReference type="ARBA" id="ARBA00023157"/>
    </source>
</evidence>
<evidence type="ECO:0000256" key="11">
    <source>
        <dbReference type="ARBA" id="ARBA00023004"/>
    </source>
</evidence>
<name>A0A930XX48_9GAMM</name>
<feature type="binding site" evidence="14">
    <location>
        <begin position="215"/>
        <end position="217"/>
    </location>
    <ligand>
        <name>S-adenosyl-L-methionine</name>
        <dbReference type="ChEBI" id="CHEBI:59789"/>
    </ligand>
</feature>
<evidence type="ECO:0000256" key="8">
    <source>
        <dbReference type="ARBA" id="ARBA00022691"/>
    </source>
</evidence>
<dbReference type="GO" id="GO:0000049">
    <property type="term" value="F:tRNA binding"/>
    <property type="evidence" value="ECO:0007669"/>
    <property type="project" value="UniProtKB-UniRule"/>
</dbReference>
<feature type="binding site" evidence="14">
    <location>
        <position position="119"/>
    </location>
    <ligand>
        <name>[4Fe-4S] cluster</name>
        <dbReference type="ChEBI" id="CHEBI:49883"/>
        <note>4Fe-4S-S-AdoMet</note>
    </ligand>
</feature>
<dbReference type="GO" id="GO:0070475">
    <property type="term" value="P:rRNA base methylation"/>
    <property type="evidence" value="ECO:0007669"/>
    <property type="project" value="UniProtKB-UniRule"/>
</dbReference>
<feature type="binding site" evidence="14">
    <location>
        <position position="292"/>
    </location>
    <ligand>
        <name>S-adenosyl-L-methionine</name>
        <dbReference type="ChEBI" id="CHEBI:59789"/>
    </ligand>
</feature>
<evidence type="ECO:0000256" key="10">
    <source>
        <dbReference type="ARBA" id="ARBA00022723"/>
    </source>
</evidence>
<keyword evidence="3 14" id="KW-0004">4Fe-4S</keyword>
<dbReference type="InterPro" id="IPR027492">
    <property type="entry name" value="RNA_MTrfase_RlmN"/>
</dbReference>
<dbReference type="SFLD" id="SFLDF00275">
    <property type="entry name" value="adenosine_C2_methyltransferase"/>
    <property type="match status" value="1"/>
</dbReference>
<keyword evidence="9 14" id="KW-0819">tRNA processing</keyword>
<dbReference type="CDD" id="cd01335">
    <property type="entry name" value="Radical_SAM"/>
    <property type="match status" value="1"/>
</dbReference>
<feature type="domain" description="Radical SAM core" evidence="15">
    <location>
        <begin position="101"/>
        <end position="330"/>
    </location>
</feature>
<keyword evidence="13 14" id="KW-1015">Disulfide bond</keyword>
<dbReference type="GO" id="GO:0002935">
    <property type="term" value="F:tRNA (adenine(37)-C2)-methyltransferase activity"/>
    <property type="evidence" value="ECO:0007669"/>
    <property type="project" value="UniProtKB-UniRule"/>
</dbReference>
<keyword evidence="8 14" id="KW-0949">S-adenosyl-L-methionine</keyword>
<feature type="binding site" evidence="14">
    <location>
        <position position="193"/>
    </location>
    <ligand>
        <name>S-adenosyl-L-methionine</name>
        <dbReference type="ChEBI" id="CHEBI:59789"/>
    </ligand>
</feature>
<keyword evidence="11 14" id="KW-0408">Iron</keyword>
<dbReference type="SFLD" id="SFLDG01062">
    <property type="entry name" value="methyltransferase_(Class_A)"/>
    <property type="match status" value="1"/>
</dbReference>
<evidence type="ECO:0000256" key="9">
    <source>
        <dbReference type="ARBA" id="ARBA00022694"/>
    </source>
</evidence>
<keyword evidence="10 14" id="KW-0479">Metal-binding</keyword>
<feature type="active site" description="Proton acceptor" evidence="14">
    <location>
        <position position="95"/>
    </location>
</feature>
<dbReference type="GO" id="GO:0070040">
    <property type="term" value="F:rRNA (adenine(2503)-C2-)-methyltransferase activity"/>
    <property type="evidence" value="ECO:0007669"/>
    <property type="project" value="UniProtKB-UniRule"/>
</dbReference>
<feature type="binding site" evidence="14">
    <location>
        <position position="115"/>
    </location>
    <ligand>
        <name>[4Fe-4S] cluster</name>
        <dbReference type="ChEBI" id="CHEBI:49883"/>
        <note>4Fe-4S-S-AdoMet</note>
    </ligand>
</feature>
<dbReference type="SFLD" id="SFLDS00029">
    <property type="entry name" value="Radical_SAM"/>
    <property type="match status" value="1"/>
</dbReference>
<evidence type="ECO:0000256" key="7">
    <source>
        <dbReference type="ARBA" id="ARBA00022679"/>
    </source>
</evidence>
<evidence type="ECO:0000256" key="3">
    <source>
        <dbReference type="ARBA" id="ARBA00022485"/>
    </source>
</evidence>
<comment type="caution">
    <text evidence="14">Lacks conserved residue(s) required for the propagation of feature annotation.</text>
</comment>
<evidence type="ECO:0000256" key="1">
    <source>
        <dbReference type="ARBA" id="ARBA00004496"/>
    </source>
</evidence>
<dbReference type="InterPro" id="IPR004383">
    <property type="entry name" value="rRNA_lsu_MTrfase_RlmN/Cfr"/>
</dbReference>
<keyword evidence="6 14" id="KW-0489">Methyltransferase</keyword>
<feature type="binding site" evidence="14">
    <location>
        <position position="122"/>
    </location>
    <ligand>
        <name>[4Fe-4S] cluster</name>
        <dbReference type="ChEBI" id="CHEBI:49883"/>
        <note>4Fe-4S-S-AdoMet</note>
    </ligand>
</feature>
<dbReference type="InterPro" id="IPR013785">
    <property type="entry name" value="Aldolase_TIM"/>
</dbReference>
<dbReference type="NCBIfam" id="TIGR00048">
    <property type="entry name" value="rRNA_mod_RlmN"/>
    <property type="match status" value="1"/>
</dbReference>
<dbReference type="GO" id="GO:0030488">
    <property type="term" value="P:tRNA methylation"/>
    <property type="evidence" value="ECO:0007669"/>
    <property type="project" value="UniProtKB-UniRule"/>
</dbReference>
<feature type="binding site" evidence="14">
    <location>
        <begin position="161"/>
        <end position="162"/>
    </location>
    <ligand>
        <name>S-adenosyl-L-methionine</name>
        <dbReference type="ChEBI" id="CHEBI:59789"/>
    </ligand>
</feature>
<comment type="subcellular location">
    <subcellularLocation>
        <location evidence="1 14">Cytoplasm</location>
    </subcellularLocation>
</comment>
<dbReference type="HAMAP" id="MF_01849">
    <property type="entry name" value="RNA_methyltr_RlmN"/>
    <property type="match status" value="1"/>
</dbReference>
<dbReference type="InterPro" id="IPR048641">
    <property type="entry name" value="RlmN_N"/>
</dbReference>
<dbReference type="PROSITE" id="PS51918">
    <property type="entry name" value="RADICAL_SAM"/>
    <property type="match status" value="1"/>
</dbReference>
<evidence type="ECO:0000256" key="5">
    <source>
        <dbReference type="ARBA" id="ARBA00022552"/>
    </source>
</evidence>
<dbReference type="Pfam" id="PF21016">
    <property type="entry name" value="RlmN_N"/>
    <property type="match status" value="1"/>
</dbReference>
<reference evidence="16" key="1">
    <citation type="submission" date="2020-10" db="EMBL/GenBank/DDBJ databases">
        <title>An improved Amphimedon queenslandica hologenome assembly reveals how three proteobacterial symbionts can extend the metabolic phenotypic of their marine sponge host.</title>
        <authorList>
            <person name="Degnan B."/>
            <person name="Degnan S."/>
            <person name="Xiang X."/>
        </authorList>
    </citation>
    <scope>NUCLEOTIDE SEQUENCE</scope>
    <source>
        <strain evidence="16">AqS2</strain>
    </source>
</reference>
<evidence type="ECO:0000256" key="6">
    <source>
        <dbReference type="ARBA" id="ARBA00022603"/>
    </source>
</evidence>
<sequence>MAAAASRTNLLGLDRGQLAAWLGERGEQPYKARQLLRWIHRKHERDFERMHDLSAKLRATLAAEATLETPPLTETSVAADATRKHLYDVGGGSVEAVWIPEAKRATLCVSSQAGCALACTFCLTGKQGFAKNLSSAQIMGQYHHALQDAGTVSNVVFMGMGEPLLNLEQVVPALRLLTDDLACGLSRRRVTVSTAGVVPGIERLAAEAPVALAVSLHAPVDELRSELVPLNRRYPLRDLLRACRGYLKAAPRDFITFEYVLLDRVNDDLALARDTARLLAKTPGKVNLIPFNPFPGAPYQAPSRNRVMAFRDELNARGVVATVRRQRGDDILAACGQLAGKVAGRVPAAGRIATPIIPAP</sequence>
<dbReference type="Gene3D" id="1.10.150.530">
    <property type="match status" value="1"/>
</dbReference>
<feature type="active site" description="S-methylcysteine intermediate" evidence="14">
    <location>
        <position position="335"/>
    </location>
</feature>
<evidence type="ECO:0000313" key="17">
    <source>
        <dbReference type="Proteomes" id="UP000604381"/>
    </source>
</evidence>
<evidence type="ECO:0000256" key="14">
    <source>
        <dbReference type="HAMAP-Rule" id="MF_01849"/>
    </source>
</evidence>
<dbReference type="GO" id="GO:0019843">
    <property type="term" value="F:rRNA binding"/>
    <property type="evidence" value="ECO:0007669"/>
    <property type="project" value="UniProtKB-UniRule"/>
</dbReference>
<dbReference type="Proteomes" id="UP000604381">
    <property type="component" value="Unassembled WGS sequence"/>
</dbReference>
<evidence type="ECO:0000256" key="12">
    <source>
        <dbReference type="ARBA" id="ARBA00023014"/>
    </source>
</evidence>
<dbReference type="GO" id="GO:0051539">
    <property type="term" value="F:4 iron, 4 sulfur cluster binding"/>
    <property type="evidence" value="ECO:0007669"/>
    <property type="project" value="UniProtKB-UniRule"/>
</dbReference>
<comment type="catalytic activity">
    <reaction evidence="14">
        <text>adenosine(37) in tRNA + 2 reduced [2Fe-2S]-[ferredoxin] + 2 S-adenosyl-L-methionine = 2-methyladenosine(37) in tRNA + 5'-deoxyadenosine + L-methionine + 2 oxidized [2Fe-2S]-[ferredoxin] + S-adenosyl-L-homocysteine</text>
        <dbReference type="Rhea" id="RHEA:43332"/>
        <dbReference type="Rhea" id="RHEA-COMP:10000"/>
        <dbReference type="Rhea" id="RHEA-COMP:10001"/>
        <dbReference type="Rhea" id="RHEA-COMP:10162"/>
        <dbReference type="Rhea" id="RHEA-COMP:10485"/>
        <dbReference type="ChEBI" id="CHEBI:17319"/>
        <dbReference type="ChEBI" id="CHEBI:33737"/>
        <dbReference type="ChEBI" id="CHEBI:33738"/>
        <dbReference type="ChEBI" id="CHEBI:57844"/>
        <dbReference type="ChEBI" id="CHEBI:57856"/>
        <dbReference type="ChEBI" id="CHEBI:59789"/>
        <dbReference type="ChEBI" id="CHEBI:74411"/>
        <dbReference type="ChEBI" id="CHEBI:74497"/>
        <dbReference type="EC" id="2.1.1.192"/>
    </reaction>
</comment>
<comment type="catalytic activity">
    <reaction evidence="14">
        <text>adenosine(2503) in 23S rRNA + 2 reduced [2Fe-2S]-[ferredoxin] + 2 S-adenosyl-L-methionine = 2-methyladenosine(2503) in 23S rRNA + 5'-deoxyadenosine + L-methionine + 2 oxidized [2Fe-2S]-[ferredoxin] + S-adenosyl-L-homocysteine</text>
        <dbReference type="Rhea" id="RHEA:42916"/>
        <dbReference type="Rhea" id="RHEA-COMP:10000"/>
        <dbReference type="Rhea" id="RHEA-COMP:10001"/>
        <dbReference type="Rhea" id="RHEA-COMP:10152"/>
        <dbReference type="Rhea" id="RHEA-COMP:10282"/>
        <dbReference type="ChEBI" id="CHEBI:17319"/>
        <dbReference type="ChEBI" id="CHEBI:33737"/>
        <dbReference type="ChEBI" id="CHEBI:33738"/>
        <dbReference type="ChEBI" id="CHEBI:57844"/>
        <dbReference type="ChEBI" id="CHEBI:57856"/>
        <dbReference type="ChEBI" id="CHEBI:59789"/>
        <dbReference type="ChEBI" id="CHEBI:74411"/>
        <dbReference type="ChEBI" id="CHEBI:74497"/>
        <dbReference type="EC" id="2.1.1.192"/>
    </reaction>
</comment>
<keyword evidence="4 14" id="KW-0963">Cytoplasm</keyword>
<comment type="function">
    <text evidence="14">Specifically methylates position 2 of adenine 2503 in 23S rRNA and position 2 of adenine 37 in tRNAs. m2A2503 modification seems to play a crucial role in the proofreading step occurring at the peptidyl transferase center and thus would serve to optimize ribosomal fidelity.</text>
</comment>
<dbReference type="EC" id="2.1.1.192" evidence="14"/>
<dbReference type="GO" id="GO:0046872">
    <property type="term" value="F:metal ion binding"/>
    <property type="evidence" value="ECO:0007669"/>
    <property type="project" value="UniProtKB-KW"/>
</dbReference>
<evidence type="ECO:0000259" key="15">
    <source>
        <dbReference type="PROSITE" id="PS51918"/>
    </source>
</evidence>